<evidence type="ECO:0000313" key="1">
    <source>
        <dbReference type="EMBL" id="MBK1882452.1"/>
    </source>
</evidence>
<dbReference type="AlphaFoldDB" id="A0A934S555"/>
<dbReference type="CDD" id="cd08589">
    <property type="entry name" value="PI-PLCc_SaPLC1_like"/>
    <property type="match status" value="1"/>
</dbReference>
<organism evidence="1 2">
    <name type="scientific">Luteolibacter pohnpeiensis</name>
    <dbReference type="NCBI Taxonomy" id="454153"/>
    <lineage>
        <taxon>Bacteria</taxon>
        <taxon>Pseudomonadati</taxon>
        <taxon>Verrucomicrobiota</taxon>
        <taxon>Verrucomicrobiia</taxon>
        <taxon>Verrucomicrobiales</taxon>
        <taxon>Verrucomicrobiaceae</taxon>
        <taxon>Luteolibacter</taxon>
    </lineage>
</organism>
<dbReference type="Pfam" id="PF16670">
    <property type="entry name" value="PI-PLC-C1"/>
    <property type="match status" value="1"/>
</dbReference>
<dbReference type="InterPro" id="IPR032075">
    <property type="entry name" value="PI-PLC-C1"/>
</dbReference>
<reference evidence="1" key="1">
    <citation type="submission" date="2021-01" db="EMBL/GenBank/DDBJ databases">
        <title>Modified the classification status of verrucomicrobia.</title>
        <authorList>
            <person name="Feng X."/>
        </authorList>
    </citation>
    <scope>NUCLEOTIDE SEQUENCE</scope>
    <source>
        <strain evidence="1">KCTC 22041</strain>
    </source>
</reference>
<dbReference type="SUPFAM" id="SSF51695">
    <property type="entry name" value="PLC-like phosphodiesterases"/>
    <property type="match status" value="1"/>
</dbReference>
<dbReference type="GO" id="GO:0006629">
    <property type="term" value="P:lipid metabolic process"/>
    <property type="evidence" value="ECO:0007669"/>
    <property type="project" value="InterPro"/>
</dbReference>
<dbReference type="GO" id="GO:0008081">
    <property type="term" value="F:phosphoric diester hydrolase activity"/>
    <property type="evidence" value="ECO:0007669"/>
    <property type="project" value="InterPro"/>
</dbReference>
<dbReference type="InterPro" id="IPR017946">
    <property type="entry name" value="PLC-like_Pdiesterase_TIM-brl"/>
</dbReference>
<name>A0A934S555_9BACT</name>
<dbReference type="Gene3D" id="3.20.20.190">
    <property type="entry name" value="Phosphatidylinositol (PI) phosphodiesterase"/>
    <property type="match status" value="1"/>
</dbReference>
<protein>
    <recommendedName>
        <fullName evidence="3">Calcium-dependent phosphoinositide phospholipase C</fullName>
    </recommendedName>
</protein>
<accession>A0A934S555</accession>
<comment type="caution">
    <text evidence="1">The sequence shown here is derived from an EMBL/GenBank/DDBJ whole genome shotgun (WGS) entry which is preliminary data.</text>
</comment>
<dbReference type="EMBL" id="JAENIJ010000010">
    <property type="protein sequence ID" value="MBK1882452.1"/>
    <property type="molecule type" value="Genomic_DNA"/>
</dbReference>
<evidence type="ECO:0008006" key="3">
    <source>
        <dbReference type="Google" id="ProtNLM"/>
    </source>
</evidence>
<dbReference type="Proteomes" id="UP000603141">
    <property type="component" value="Unassembled WGS sequence"/>
</dbReference>
<gene>
    <name evidence="1" type="ORF">JIN85_08500</name>
</gene>
<sequence length="358" mass="40050">MSGDRWNMSFVLGAITLLSGVFVLSGQSNEGDAEMKSLRLNQVQVIGSHNSYHIPPGPTEVELMKRKHHGVAGLNYGGTSLSEQLNDGVRQIELDLYPDWEGGRFAKPAAFTEAEKLGLERPQAYDPDGRMLKPGIKVLHEPDLDFRSTTLTLQIALEEVNQWSKSHPQHYPIFILLELKGPSKDWQGNGLKKLESEILSVISKNRILTPDDVRGAHSTLREAIMTDGWPLLQDSVGRLMFGLDNENELRDGYLSDSPNLHGRLLFPSCADEKNPAAAWFKINDAKHDFERIQHLVKHGFLVRTRADVGLKKDPVLRDQAMDSGAQFISTDFPGSHPNDYGVIFADHAMMRRDPMANH</sequence>
<keyword evidence="2" id="KW-1185">Reference proteome</keyword>
<dbReference type="RefSeq" id="WP_200269607.1">
    <property type="nucleotide sequence ID" value="NZ_JAENIJ010000010.1"/>
</dbReference>
<evidence type="ECO:0000313" key="2">
    <source>
        <dbReference type="Proteomes" id="UP000603141"/>
    </source>
</evidence>
<proteinExistence type="predicted"/>